<organism evidence="3 4">
    <name type="scientific">Pristionchus pacificus</name>
    <name type="common">Parasitic nematode worm</name>
    <dbReference type="NCBI Taxonomy" id="54126"/>
    <lineage>
        <taxon>Eukaryota</taxon>
        <taxon>Metazoa</taxon>
        <taxon>Ecdysozoa</taxon>
        <taxon>Nematoda</taxon>
        <taxon>Chromadorea</taxon>
        <taxon>Rhabditida</taxon>
        <taxon>Rhabditina</taxon>
        <taxon>Diplogasteromorpha</taxon>
        <taxon>Diplogasteroidea</taxon>
        <taxon>Neodiplogasteridae</taxon>
        <taxon>Pristionchus</taxon>
    </lineage>
</organism>
<evidence type="ECO:0000313" key="4">
    <source>
        <dbReference type="Proteomes" id="UP000005239"/>
    </source>
</evidence>
<dbReference type="SUPFAM" id="SSF50242">
    <property type="entry name" value="TIMP-like"/>
    <property type="match status" value="1"/>
</dbReference>
<dbReference type="Pfam" id="PF00965">
    <property type="entry name" value="TIMP"/>
    <property type="match status" value="1"/>
</dbReference>
<dbReference type="GO" id="GO:0005576">
    <property type="term" value="C:extracellular region"/>
    <property type="evidence" value="ECO:0007669"/>
    <property type="project" value="UniProtKB-SubCell"/>
</dbReference>
<accession>A0A2A6CJ76</accession>
<accession>A0A8R1UGG8</accession>
<evidence type="ECO:0000256" key="1">
    <source>
        <dbReference type="ARBA" id="ARBA00004613"/>
    </source>
</evidence>
<evidence type="ECO:0000256" key="2">
    <source>
        <dbReference type="ARBA" id="ARBA00022525"/>
    </source>
</evidence>
<dbReference type="InterPro" id="IPR008993">
    <property type="entry name" value="TIMP-like_OB-fold"/>
</dbReference>
<protein>
    <submittedName>
        <fullName evidence="3">Uncharacterized protein</fullName>
    </submittedName>
</protein>
<reference evidence="3" key="2">
    <citation type="submission" date="2022-06" db="UniProtKB">
        <authorList>
            <consortium name="EnsemblMetazoa"/>
        </authorList>
    </citation>
    <scope>IDENTIFICATION</scope>
    <source>
        <strain evidence="3">PS312</strain>
    </source>
</reference>
<name>A0A2A6CJ76_PRIPA</name>
<dbReference type="EnsemblMetazoa" id="PPA22096.1">
    <property type="protein sequence ID" value="PPA22096.1"/>
    <property type="gene ID" value="WBGene00111650"/>
</dbReference>
<proteinExistence type="predicted"/>
<comment type="subcellular location">
    <subcellularLocation>
        <location evidence="1">Secreted</location>
    </subcellularLocation>
</comment>
<dbReference type="AlphaFoldDB" id="A0A2A6CJ76"/>
<dbReference type="OrthoDB" id="5824612at2759"/>
<keyword evidence="2" id="KW-0964">Secreted</keyword>
<evidence type="ECO:0000313" key="3">
    <source>
        <dbReference type="EnsemblMetazoa" id="PPA22096.1"/>
    </source>
</evidence>
<dbReference type="GO" id="GO:0008191">
    <property type="term" value="F:metalloendopeptidase inhibitor activity"/>
    <property type="evidence" value="ECO:0007669"/>
    <property type="project" value="InterPro"/>
</dbReference>
<dbReference type="Proteomes" id="UP000005239">
    <property type="component" value="Unassembled WGS sequence"/>
</dbReference>
<reference evidence="4" key="1">
    <citation type="journal article" date="2008" name="Nat. Genet.">
        <title>The Pristionchus pacificus genome provides a unique perspective on nematode lifestyle and parasitism.</title>
        <authorList>
            <person name="Dieterich C."/>
            <person name="Clifton S.W."/>
            <person name="Schuster L.N."/>
            <person name="Chinwalla A."/>
            <person name="Delehaunty K."/>
            <person name="Dinkelacker I."/>
            <person name="Fulton L."/>
            <person name="Fulton R."/>
            <person name="Godfrey J."/>
            <person name="Minx P."/>
            <person name="Mitreva M."/>
            <person name="Roeseler W."/>
            <person name="Tian H."/>
            <person name="Witte H."/>
            <person name="Yang S.P."/>
            <person name="Wilson R.K."/>
            <person name="Sommer R.J."/>
        </authorList>
    </citation>
    <scope>NUCLEOTIDE SEQUENCE [LARGE SCALE GENOMIC DNA]</scope>
    <source>
        <strain evidence="4">PS312</strain>
    </source>
</reference>
<sequence>MKIIVKPAKETYVDADWVSRIKLLRQEIGQLIPDSPQGIENIKYTVEHIEVFKKPSSLRELSSEISGSTLGNLLMLEGNEYLLCGRMKENGKLSCAACGQVKPDEIYYLVAKWNDIPAAFIEEMKTFQS</sequence>
<keyword evidence="4" id="KW-1185">Reference proteome</keyword>
<gene>
    <name evidence="3" type="primary">WBGene00111650</name>
</gene>
<dbReference type="Gene3D" id="2.40.50.120">
    <property type="match status" value="1"/>
</dbReference>
<dbReference type="InterPro" id="IPR001820">
    <property type="entry name" value="TIMP"/>
</dbReference>